<feature type="transmembrane region" description="Helical" evidence="8">
    <location>
        <begin position="867"/>
        <end position="896"/>
    </location>
</feature>
<evidence type="ECO:0000256" key="1">
    <source>
        <dbReference type="ARBA" id="ARBA00004651"/>
    </source>
</evidence>
<keyword evidence="5 8" id="KW-0472">Membrane</keyword>
<dbReference type="InterPro" id="IPR050250">
    <property type="entry name" value="Macrolide_Exporter_MacB"/>
</dbReference>
<dbReference type="RefSeq" id="WP_165136215.1">
    <property type="nucleotide sequence ID" value="NZ_CP049253.1"/>
</dbReference>
<feature type="transmembrane region" description="Helical" evidence="8">
    <location>
        <begin position="814"/>
        <end position="838"/>
    </location>
</feature>
<feature type="domain" description="ABC3 transporter permease C-terminal" evidence="9">
    <location>
        <begin position="312"/>
        <end position="428"/>
    </location>
</feature>
<feature type="transmembrane region" description="Helical" evidence="8">
    <location>
        <begin position="908"/>
        <end position="929"/>
    </location>
</feature>
<feature type="transmembrane region" description="Helical" evidence="8">
    <location>
        <begin position="448"/>
        <end position="471"/>
    </location>
</feature>
<evidence type="ECO:0000313" key="10">
    <source>
        <dbReference type="EMBL" id="MBP2436502.1"/>
    </source>
</evidence>
<evidence type="ECO:0000256" key="8">
    <source>
        <dbReference type="SAM" id="Phobius"/>
    </source>
</evidence>
<keyword evidence="11" id="KW-1185">Reference proteome</keyword>
<feature type="transmembrane region" description="Helical" evidence="8">
    <location>
        <begin position="360"/>
        <end position="385"/>
    </location>
</feature>
<organism evidence="10 11">
    <name type="scientific">Microbacterium amylolyticum</name>
    <dbReference type="NCBI Taxonomy" id="936337"/>
    <lineage>
        <taxon>Bacteria</taxon>
        <taxon>Bacillati</taxon>
        <taxon>Actinomycetota</taxon>
        <taxon>Actinomycetes</taxon>
        <taxon>Micrococcales</taxon>
        <taxon>Microbacteriaceae</taxon>
        <taxon>Microbacterium</taxon>
    </lineage>
</organism>
<keyword evidence="4 8" id="KW-1133">Transmembrane helix</keyword>
<dbReference type="PANTHER" id="PTHR30572:SF4">
    <property type="entry name" value="ABC TRANSPORTER PERMEASE YTRF"/>
    <property type="match status" value="1"/>
</dbReference>
<gene>
    <name evidence="10" type="ORF">JOF34_001088</name>
</gene>
<dbReference type="Proteomes" id="UP001519362">
    <property type="component" value="Unassembled WGS sequence"/>
</dbReference>
<comment type="caution">
    <text evidence="10">The sequence shown here is derived from an EMBL/GenBank/DDBJ whole genome shotgun (WGS) entry which is preliminary data.</text>
</comment>
<feature type="transmembrane region" description="Helical" evidence="8">
    <location>
        <begin position="303"/>
        <end position="328"/>
    </location>
</feature>
<feature type="transmembrane region" description="Helical" evidence="8">
    <location>
        <begin position="43"/>
        <end position="67"/>
    </location>
</feature>
<feature type="region of interest" description="Disordered" evidence="7">
    <location>
        <begin position="1"/>
        <end position="25"/>
    </location>
</feature>
<evidence type="ECO:0000256" key="6">
    <source>
        <dbReference type="ARBA" id="ARBA00038076"/>
    </source>
</evidence>
<comment type="subcellular location">
    <subcellularLocation>
        <location evidence="1">Cell membrane</location>
        <topology evidence="1">Multi-pass membrane protein</topology>
    </subcellularLocation>
</comment>
<dbReference type="InterPro" id="IPR003838">
    <property type="entry name" value="ABC3_permease_C"/>
</dbReference>
<reference evidence="10 11" key="1">
    <citation type="submission" date="2021-03" db="EMBL/GenBank/DDBJ databases">
        <title>Sequencing the genomes of 1000 actinobacteria strains.</title>
        <authorList>
            <person name="Klenk H.-P."/>
        </authorList>
    </citation>
    <scope>NUCLEOTIDE SEQUENCE [LARGE SCALE GENOMIC DNA]</scope>
    <source>
        <strain evidence="10 11">DSM 24221</strain>
    </source>
</reference>
<evidence type="ECO:0000313" key="11">
    <source>
        <dbReference type="Proteomes" id="UP001519362"/>
    </source>
</evidence>
<comment type="similarity">
    <text evidence="6">Belongs to the ABC-4 integral membrane protein family.</text>
</comment>
<keyword evidence="3 8" id="KW-0812">Transmembrane</keyword>
<sequence length="943" mass="98376">MTIAPPRPTAAARRDARSAASGRSGGSWRVSLRLAMRQVRRSWATSLLVVVLILLPISGATGVLVFAESNRLSTAMTIDTEIGSADAALEIVGGPDPTRTQYLDDPFWTRVDQGDDGWPIHAEQEPPESAEGFVPDGAQVMSITGGMVDVETEHGRAQVDAEEGAAWDPLVRGRYLILDGRAPTNDSEAMVTPAMLERLGAEIGDTLTVIDPAAQLTIVGTLTLRMSGDVPTIFAADGALNIAENADEETWISQRWFVDGWNPSASDVAELNRAGLIVFDRHLMANPGDAASPLFDRSSGSEWAVFGVIAAAFVFASYIVVLISSAALTVTARRQHRTLAVVASVGADPRALRSIVLLQGILLGAVGGVLGVLAGIGGGVILHHATAAEVVPLPVRIPWLMIMVVVIAAVLVGSLTAYLPARQAAKMDVLAGLRGTRRPVRIAAQRPLWGLVILLIGVLLAVISIVGLVLAYRGLRGDTQTVVFILCLGGLVLGPLLAQIGVIVAGHWILARLSSLWSRAGVAPRIAGRDAVANPGRIVPAFGAIAACAFLATSAFGGAAVLIDDARSQWSPQAPEHGVAAYLWADGSSLEAYRQASEETSQALSDAGAESIAVVREAGSDDTSFVAPMMSAPPRCDNVLSGMSWDNAGIMCVGEEHAEAGKHGNTVVVSAAHLSTLFGTEIDADVLDAFEEGGAIVTDPAWATADGRLIMNRWVWDDEAGVDESTVVGDVPVSLIEIGPPSWPLQVVLSPRAAQELGIETLPRRLVADMGGPVSASTSDALTLEATRIGERVSGASSVSVSINVQEAPPAPGVWMWLILGLVGVLVIAVSTVALGLARVERRPDDATLASVGASRRTRRTVSGAQGLLIAGVGCITGVLAGLIPVTGVVTILGAVDYSDFGLSELPWAFFGLVGFVLPCVIALVMWLIPPGQADTTRRTAIA</sequence>
<dbReference type="PANTHER" id="PTHR30572">
    <property type="entry name" value="MEMBRANE COMPONENT OF TRANSPORTER-RELATED"/>
    <property type="match status" value="1"/>
</dbReference>
<evidence type="ECO:0000256" key="2">
    <source>
        <dbReference type="ARBA" id="ARBA00022475"/>
    </source>
</evidence>
<evidence type="ECO:0000256" key="5">
    <source>
        <dbReference type="ARBA" id="ARBA00023136"/>
    </source>
</evidence>
<feature type="transmembrane region" description="Helical" evidence="8">
    <location>
        <begin position="538"/>
        <end position="563"/>
    </location>
</feature>
<dbReference type="EMBL" id="JAGIOL010000001">
    <property type="protein sequence ID" value="MBP2436502.1"/>
    <property type="molecule type" value="Genomic_DNA"/>
</dbReference>
<evidence type="ECO:0000256" key="3">
    <source>
        <dbReference type="ARBA" id="ARBA00022692"/>
    </source>
</evidence>
<feature type="transmembrane region" description="Helical" evidence="8">
    <location>
        <begin position="397"/>
        <end position="419"/>
    </location>
</feature>
<keyword evidence="2" id="KW-1003">Cell membrane</keyword>
<evidence type="ECO:0000256" key="7">
    <source>
        <dbReference type="SAM" id="MobiDB-lite"/>
    </source>
</evidence>
<evidence type="ECO:0000259" key="9">
    <source>
        <dbReference type="Pfam" id="PF02687"/>
    </source>
</evidence>
<keyword evidence="10" id="KW-0449">Lipoprotein</keyword>
<feature type="transmembrane region" description="Helical" evidence="8">
    <location>
        <begin position="483"/>
        <end position="510"/>
    </location>
</feature>
<evidence type="ECO:0000256" key="4">
    <source>
        <dbReference type="ARBA" id="ARBA00022989"/>
    </source>
</evidence>
<proteinExistence type="inferred from homology"/>
<accession>A0ABS4ZH18</accession>
<protein>
    <submittedName>
        <fullName evidence="10">ABC-type lipoprotein release transport system permease subunit</fullName>
    </submittedName>
</protein>
<name>A0ABS4ZH18_9MICO</name>
<dbReference type="Pfam" id="PF02687">
    <property type="entry name" value="FtsX"/>
    <property type="match status" value="1"/>
</dbReference>